<evidence type="ECO:0000313" key="1">
    <source>
        <dbReference type="EMBL" id="EEF47798.1"/>
    </source>
</evidence>
<dbReference type="AlphaFoldDB" id="B9RLS3"/>
<accession>B9RLS3</accession>
<dbReference type="Proteomes" id="UP000008311">
    <property type="component" value="Unassembled WGS sequence"/>
</dbReference>
<protein>
    <submittedName>
        <fullName evidence="1">Uncharacterized protein</fullName>
    </submittedName>
</protein>
<dbReference type="EMBL" id="EQ973788">
    <property type="protein sequence ID" value="EEF47798.1"/>
    <property type="molecule type" value="Genomic_DNA"/>
</dbReference>
<keyword evidence="2" id="KW-1185">Reference proteome</keyword>
<proteinExistence type="predicted"/>
<name>B9RLS3_RICCO</name>
<gene>
    <name evidence="1" type="ORF">RCOM_1470500</name>
</gene>
<dbReference type="InParanoid" id="B9RLS3"/>
<evidence type="ECO:0000313" key="2">
    <source>
        <dbReference type="Proteomes" id="UP000008311"/>
    </source>
</evidence>
<sequence length="58" mass="6508">MDELKLIFSLQHRYPVRLSGIHKVYATLYLAQTSNFSSDADAASSFFPHTLPNHSGVK</sequence>
<organism evidence="1 2">
    <name type="scientific">Ricinus communis</name>
    <name type="common">Castor bean</name>
    <dbReference type="NCBI Taxonomy" id="3988"/>
    <lineage>
        <taxon>Eukaryota</taxon>
        <taxon>Viridiplantae</taxon>
        <taxon>Streptophyta</taxon>
        <taxon>Embryophyta</taxon>
        <taxon>Tracheophyta</taxon>
        <taxon>Spermatophyta</taxon>
        <taxon>Magnoliopsida</taxon>
        <taxon>eudicotyledons</taxon>
        <taxon>Gunneridae</taxon>
        <taxon>Pentapetalae</taxon>
        <taxon>rosids</taxon>
        <taxon>fabids</taxon>
        <taxon>Malpighiales</taxon>
        <taxon>Euphorbiaceae</taxon>
        <taxon>Acalyphoideae</taxon>
        <taxon>Acalypheae</taxon>
        <taxon>Ricinus</taxon>
    </lineage>
</organism>
<reference evidence="2" key="1">
    <citation type="journal article" date="2010" name="Nat. Biotechnol.">
        <title>Draft genome sequence of the oilseed species Ricinus communis.</title>
        <authorList>
            <person name="Chan A.P."/>
            <person name="Crabtree J."/>
            <person name="Zhao Q."/>
            <person name="Lorenzi H."/>
            <person name="Orvis J."/>
            <person name="Puiu D."/>
            <person name="Melake-Berhan A."/>
            <person name="Jones K.M."/>
            <person name="Redman J."/>
            <person name="Chen G."/>
            <person name="Cahoon E.B."/>
            <person name="Gedil M."/>
            <person name="Stanke M."/>
            <person name="Haas B.J."/>
            <person name="Wortman J.R."/>
            <person name="Fraser-Liggett C.M."/>
            <person name="Ravel J."/>
            <person name="Rabinowicz P.D."/>
        </authorList>
    </citation>
    <scope>NUCLEOTIDE SEQUENCE [LARGE SCALE GENOMIC DNA]</scope>
    <source>
        <strain evidence="2">cv. Hale</strain>
    </source>
</reference>